<evidence type="ECO:0000259" key="4">
    <source>
        <dbReference type="PROSITE" id="PS50174"/>
    </source>
</evidence>
<organism evidence="5 6">
    <name type="scientific">Symbiodinium microadriaticum</name>
    <name type="common">Dinoflagellate</name>
    <name type="synonym">Zooxanthella microadriatica</name>
    <dbReference type="NCBI Taxonomy" id="2951"/>
    <lineage>
        <taxon>Eukaryota</taxon>
        <taxon>Sar</taxon>
        <taxon>Alveolata</taxon>
        <taxon>Dinophyceae</taxon>
        <taxon>Suessiales</taxon>
        <taxon>Symbiodiniaceae</taxon>
        <taxon>Symbiodinium</taxon>
    </lineage>
</organism>
<feature type="region of interest" description="Disordered" evidence="2">
    <location>
        <begin position="340"/>
        <end position="376"/>
    </location>
</feature>
<dbReference type="Proteomes" id="UP000186817">
    <property type="component" value="Unassembled WGS sequence"/>
</dbReference>
<evidence type="ECO:0000256" key="1">
    <source>
        <dbReference type="ARBA" id="ARBA00010900"/>
    </source>
</evidence>
<gene>
    <name evidence="5" type="primary">STIPL1</name>
    <name evidence="5" type="ORF">AK812_SmicGene39105</name>
</gene>
<keyword evidence="6" id="KW-1185">Reference proteome</keyword>
<reference evidence="5 6" key="1">
    <citation type="submission" date="2016-02" db="EMBL/GenBank/DDBJ databases">
        <title>Genome analysis of coral dinoflagellate symbionts highlights evolutionary adaptations to a symbiotic lifestyle.</title>
        <authorList>
            <person name="Aranda M."/>
            <person name="Li Y."/>
            <person name="Liew Y.J."/>
            <person name="Baumgarten S."/>
            <person name="Simakov O."/>
            <person name="Wilson M."/>
            <person name="Piel J."/>
            <person name="Ashoor H."/>
            <person name="Bougouffa S."/>
            <person name="Bajic V.B."/>
            <person name="Ryu T."/>
            <person name="Ravasi T."/>
            <person name="Bayer T."/>
            <person name="Micklem G."/>
            <person name="Kim H."/>
            <person name="Bhak J."/>
            <person name="Lajeunesse T.C."/>
            <person name="Voolstra C.R."/>
        </authorList>
    </citation>
    <scope>NUCLEOTIDE SEQUENCE [LARGE SCALE GENOMIC DNA]</scope>
    <source>
        <strain evidence="5 6">CCMP2467</strain>
    </source>
</reference>
<keyword evidence="3" id="KW-0472">Membrane</keyword>
<evidence type="ECO:0000313" key="5">
    <source>
        <dbReference type="EMBL" id="OLP80476.1"/>
    </source>
</evidence>
<feature type="region of interest" description="Disordered" evidence="2">
    <location>
        <begin position="1"/>
        <end position="22"/>
    </location>
</feature>
<sequence length="2363" mass="260856">MVSHDSTDGAPLRKLPLPETRARKEAQQARLAGIDMDGELDPAYQLIDACNHQLENAVIYWLAPSKCPKREVEVIAGFKEKPSTLQVENNTVKIGHPGSTVECDTSDSLRCQWAWMRRGLAYDQCRMISYNVHQKWIQRLLDCLSQVPPPGFSGVTLSQCIRADKEIFLMMSQEGLLSFKPGASGKPPLDAVMTRLSFDVRVTQFLLPMQKGQVAKAPNPPKDPSKDDKQLPPPKIPRLATEKAKAKAKARGGPKNKPASLAQFVAKVSGETVIGTCGDTAVEFNKDTSSSSGEHSAGVDDAVNKCADTDFLRGRLHLKRDAILAAETQLADENPGTCKVSRISLQSPPRKGLHLRDTEGVSSASSLASEPGQDHSACVGLPPPVKPAQGARANVVSPVNEEFKTTLVAEIDNLKSPPLEVPVPPPVTKDLDAESFAQQLTSARDFSAGSLLALLDRLPRDHGLRSVQGKGGSRFSAGIYFRAGQVCCFRNNSDYPAVCKHICAAIRCADPSHTFAAFQVLDEVQSDFHRDLQNLKGSCNLVIPLSRFSGGAVWLEVSAGPLKLQPDVWHRVENWKGLDMHIGPNIATTAKANFVDDLQSAEDALHEDMDSTLESATWAETQSEIDAGWVWVDDDADLSEVCVAMRFGIVQGDKIRVIDDCTICGLNSTIGLQERFELHTIDKFASFVAHAFSVGKDCNMSSLSGRTFDLKSAYKQYGLHPFDRKLLRIAVNKPGVQKPVLLGLNSRSEQWDLGRMVFFESFSFGRVTSHALRFLAKACRDAVSSFLLNDEHRRCLHALLSRIASAELLRVLKGIALTWTLFTDGACEAEQGTGGIGAVLFAPNGVCAGHFGEAVPASLMHSLLQKSKNPIYELEIAPLVISLQLWKGLMHGSQLVCYLDNEGARHSLIRCYAESEPADSWVRAFLKYELDLQLNVWFARVPTASNVADGPSRLNFEEVAKLHCPRVRANLDTLHFCLEKFKGLDREIVEEVKFKNLNRYGPDHYIQGMAERWEQINLEVEVCKIHNAVRDVEEVIVLWVHRRIALRPADGGNPPVPDMDFRGGIPRLAMMCARDVNDLMKFVEVAEGETSGEEDVRMMKASPENIYTPNIENIISKVSPESPLKVTHTVDPREVLPVVEAWVPAMEAELAALDKMAAIKRCKGPEAQRMRRDPNVVIVPSKLVFTVKPGLEPGEIRRKVRCVACGNFSGESAEELGDVYSAGATIDLVRESIVGCILFYVDDTLAVGPPEYVHGFFDWLEATWETSGREVVSKDTTVRFLGLELSMTESGNLKIAQPGYIDELLRKRQVTGFSKVPFMKEWATDEIPEDVDTSPELIKEAQQGCGEILWTTQRTRPDAAYAAMMMARLTTRWPERAIQIAKKILCYYNATKDAAFVVEPHQEAKLVLYTDASHSPAGTKSISGSLVFWKGVAICWRAANQSLTALSSAEAELIALSEGAQLLRSVKTTLEDMGIRPEMSELRVDATAAIAVASSGGIKDLVFEDCGRSGLRSQKVSWAILGGSQKRPQAKPAEDARAKAASDDEVDSRFVLDANAPNAQGIKQAVEGPKLPARNKLSFNQMANNYGKGFSMLQKMGFTGGGLGRHNDGIANPIEVQKRQGKMGLQDDGEMVDQDLYGNEGEAGRRSLEELLGTGTTQPKAKRERESVSDGWKRDGKPKKPKTVYKTADEVISEPAMRIVDMRGPEVKVASSFAELAASLSGDSVKSLKELRHNARLLVSRYEDKVRAGMERKRHCESVLLSVAKETDRVQAAEKINETELAGCKKLVTEIESLRERQDQGTLSLHELADAFNHLRSEKPKEFRVLEAADVAFALALPTARREFATWQPLKQPVSDRMERLKAIAKWQDMASEKTQERFTALIEASLLPCLRKALVAWSPREPDRCIRLMESCRAVLQSDCADSLIAEVVLPRLRSEIEGWDPRLDTVSPHLWLHPWLPLLGSQMDILWAPIRFKISSCLERWDCSDSSAHGFLQPWRRVFDPCNWDPLIEKVLSKIEKAIAETPVQPDGQNLQALRSLFSWMDLAPLDNVSRVLESAFFPQWHAALRRWLRDAQCDFSEVLQWYQGWKALFPKELLEQARVQKHFASGLEVMKHTMTHGTSDLPDSPERGEKNNQPSAKQQRNGKQVYQLGTATIQLDKNLVYVAPTSGEGEWKTVVLDESKAAVILIHPVAAVKSPVVVGFRCHCAELGGVMRQQASPCHAKCRKAVKTMGMIYASAVIVFLCVDGVQAWLGPGPSFRPHGLQRQAADGGYPDIPEDVRGPDGIQSGMRSKLIEEARAMGDEDTPVSAGFGNPYLLVIVLVLVLGVASYFELGLDKVKTVNTTNAQDKGTNLFSTLSVQTR</sequence>
<proteinExistence type="inferred from homology"/>
<dbReference type="OrthoDB" id="4822at2759"/>
<comment type="similarity">
    <text evidence="1">Belongs to the TFP11/STIP family.</text>
</comment>
<evidence type="ECO:0000256" key="2">
    <source>
        <dbReference type="SAM" id="MobiDB-lite"/>
    </source>
</evidence>
<accession>A0A1Q9CC33</accession>
<dbReference type="PANTHER" id="PTHR23329">
    <property type="entry name" value="TUFTELIN-INTERACTING PROTEIN 11-RELATED"/>
    <property type="match status" value="1"/>
</dbReference>
<feature type="compositionally biased region" description="Basic and acidic residues" evidence="2">
    <location>
        <begin position="1661"/>
        <end position="1675"/>
    </location>
</feature>
<keyword evidence="3" id="KW-1133">Transmembrane helix</keyword>
<feature type="transmembrane region" description="Helical" evidence="3">
    <location>
        <begin position="2316"/>
        <end position="2334"/>
    </location>
</feature>
<dbReference type="GO" id="GO:0071008">
    <property type="term" value="C:U2-type post-mRNA release spliceosomal complex"/>
    <property type="evidence" value="ECO:0007669"/>
    <property type="project" value="TreeGrafter"/>
</dbReference>
<evidence type="ECO:0000313" key="6">
    <source>
        <dbReference type="Proteomes" id="UP000186817"/>
    </source>
</evidence>
<dbReference type="PROSITE" id="PS50174">
    <property type="entry name" value="G_PATCH"/>
    <property type="match status" value="1"/>
</dbReference>
<dbReference type="Pfam" id="PF01585">
    <property type="entry name" value="G-patch"/>
    <property type="match status" value="1"/>
</dbReference>
<feature type="compositionally biased region" description="Polar residues" evidence="2">
    <location>
        <begin position="2134"/>
        <end position="2145"/>
    </location>
</feature>
<dbReference type="PANTHER" id="PTHR23329:SF1">
    <property type="entry name" value="TUFTELIN-INTERACTING PROTEIN 11"/>
    <property type="match status" value="1"/>
</dbReference>
<evidence type="ECO:0000256" key="3">
    <source>
        <dbReference type="SAM" id="Phobius"/>
    </source>
</evidence>
<feature type="region of interest" description="Disordered" evidence="2">
    <location>
        <begin position="211"/>
        <end position="258"/>
    </location>
</feature>
<comment type="caution">
    <text evidence="5">The sequence shown here is derived from an EMBL/GenBank/DDBJ whole genome shotgun (WGS) entry which is preliminary data.</text>
</comment>
<feature type="region of interest" description="Disordered" evidence="2">
    <location>
        <begin position="1650"/>
        <end position="1685"/>
    </location>
</feature>
<dbReference type="InterPro" id="IPR045211">
    <property type="entry name" value="TFP11/STIP/Ntr1"/>
</dbReference>
<feature type="compositionally biased region" description="Basic and acidic residues" evidence="2">
    <location>
        <begin position="1532"/>
        <end position="1545"/>
    </location>
</feature>
<dbReference type="InterPro" id="IPR000467">
    <property type="entry name" value="G_patch_dom"/>
</dbReference>
<dbReference type="CDD" id="cd09272">
    <property type="entry name" value="RNase_HI_RT_Ty1"/>
    <property type="match status" value="1"/>
</dbReference>
<protein>
    <submittedName>
        <fullName evidence="5">Septin and tuftelin-interacting protein 1-like 1</fullName>
    </submittedName>
</protein>
<dbReference type="GO" id="GO:0000390">
    <property type="term" value="P:spliceosomal complex disassembly"/>
    <property type="evidence" value="ECO:0007669"/>
    <property type="project" value="InterPro"/>
</dbReference>
<feature type="domain" description="G-patch" evidence="4">
    <location>
        <begin position="1585"/>
        <end position="1630"/>
    </location>
</feature>
<dbReference type="EMBL" id="LSRX01001376">
    <property type="protein sequence ID" value="OLP80476.1"/>
    <property type="molecule type" value="Genomic_DNA"/>
</dbReference>
<dbReference type="Pfam" id="PF07842">
    <property type="entry name" value="GCFC"/>
    <property type="match status" value="1"/>
</dbReference>
<feature type="region of interest" description="Disordered" evidence="2">
    <location>
        <begin position="1523"/>
        <end position="1545"/>
    </location>
</feature>
<keyword evidence="3" id="KW-0812">Transmembrane</keyword>
<dbReference type="InterPro" id="IPR022783">
    <property type="entry name" value="GCFC_dom"/>
</dbReference>
<feature type="region of interest" description="Disordered" evidence="2">
    <location>
        <begin position="2118"/>
        <end position="2145"/>
    </location>
</feature>
<dbReference type="GO" id="GO:0003676">
    <property type="term" value="F:nucleic acid binding"/>
    <property type="evidence" value="ECO:0007669"/>
    <property type="project" value="InterPro"/>
</dbReference>
<dbReference type="SMART" id="SM00443">
    <property type="entry name" value="G_patch"/>
    <property type="match status" value="1"/>
</dbReference>
<name>A0A1Q9CC33_SYMMI</name>